<dbReference type="AlphaFoldDB" id="A0A1H9N573"/>
<proteinExistence type="inferred from homology"/>
<dbReference type="PANTHER" id="PTHR34477">
    <property type="entry name" value="UPF0213 PROTEIN YHBQ"/>
    <property type="match status" value="1"/>
</dbReference>
<evidence type="ECO:0000313" key="6">
    <source>
        <dbReference type="Proteomes" id="UP000199135"/>
    </source>
</evidence>
<dbReference type="Gene3D" id="3.40.1440.10">
    <property type="entry name" value="GIY-YIG endonuclease"/>
    <property type="match status" value="1"/>
</dbReference>
<keyword evidence="6" id="KW-1185">Reference proteome</keyword>
<keyword evidence="4" id="KW-0255">Endonuclease</keyword>
<dbReference type="InterPro" id="IPR050190">
    <property type="entry name" value="UPF0213_domain"/>
</dbReference>
<evidence type="ECO:0000259" key="2">
    <source>
        <dbReference type="PROSITE" id="PS50164"/>
    </source>
</evidence>
<reference evidence="4" key="2">
    <citation type="submission" date="2016-10" db="EMBL/GenBank/DDBJ databases">
        <authorList>
            <person name="de Groot N.N."/>
        </authorList>
    </citation>
    <scope>NUCLEOTIDE SEQUENCE [LARGE SCALE GENOMIC DNA]</scope>
    <source>
        <strain evidence="4">KHGC19</strain>
    </source>
</reference>
<dbReference type="Proteomes" id="UP000199128">
    <property type="component" value="Unassembled WGS sequence"/>
</dbReference>
<dbReference type="EMBL" id="FOGP01000001">
    <property type="protein sequence ID" value="SER30917.1"/>
    <property type="molecule type" value="Genomic_DNA"/>
</dbReference>
<dbReference type="SUPFAM" id="SSF82771">
    <property type="entry name" value="GIY-YIG endonuclease"/>
    <property type="match status" value="1"/>
</dbReference>
<dbReference type="GO" id="GO:0004519">
    <property type="term" value="F:endonuclease activity"/>
    <property type="evidence" value="ECO:0007669"/>
    <property type="project" value="UniProtKB-KW"/>
</dbReference>
<dbReference type="PANTHER" id="PTHR34477:SF1">
    <property type="entry name" value="UPF0213 PROTEIN YHBQ"/>
    <property type="match status" value="1"/>
</dbReference>
<name>A0A1H9N573_9ACTN</name>
<protein>
    <submittedName>
        <fullName evidence="3 4">Endonuclease</fullName>
    </submittedName>
</protein>
<reference evidence="5 6" key="1">
    <citation type="submission" date="2016-10" db="EMBL/GenBank/DDBJ databases">
        <authorList>
            <person name="Varghese N."/>
            <person name="Submissions S."/>
        </authorList>
    </citation>
    <scope>NUCLEOTIDE SEQUENCE [LARGE SCALE GENOMIC DNA]</scope>
    <source>
        <strain evidence="5">KHGC19</strain>
        <strain evidence="3 6">WCP15</strain>
    </source>
</reference>
<comment type="similarity">
    <text evidence="1">Belongs to the UPF0213 family.</text>
</comment>
<keyword evidence="4" id="KW-0540">Nuclease</keyword>
<dbReference type="PROSITE" id="PS50164">
    <property type="entry name" value="GIY_YIG"/>
    <property type="match status" value="1"/>
</dbReference>
<evidence type="ECO:0000313" key="5">
    <source>
        <dbReference type="Proteomes" id="UP000199128"/>
    </source>
</evidence>
<evidence type="ECO:0000313" key="4">
    <source>
        <dbReference type="EMBL" id="SER30917.1"/>
    </source>
</evidence>
<dbReference type="Pfam" id="PF01541">
    <property type="entry name" value="GIY-YIG"/>
    <property type="match status" value="1"/>
</dbReference>
<dbReference type="Proteomes" id="UP000199135">
    <property type="component" value="Unassembled WGS sequence"/>
</dbReference>
<dbReference type="RefSeq" id="WP_078686416.1">
    <property type="nucleotide sequence ID" value="NZ_FNWT01000001.1"/>
</dbReference>
<keyword evidence="4" id="KW-0378">Hydrolase</keyword>
<sequence length="125" mass="13995">MTTREVDGAGRAGGLPDYYVYVLECEDGSLYSGITVDVERRMAEHLSQEAPGAKYTRAHRPVALVALWRTSGRSLASKLEYRLHRARRAQKLALVENPDAAGEDYVSLGEAERERYWKAALEPRA</sequence>
<feature type="domain" description="GIY-YIG" evidence="2">
    <location>
        <begin position="16"/>
        <end position="93"/>
    </location>
</feature>
<gene>
    <name evidence="4" type="ORF">SAMN05216446_0192</name>
    <name evidence="3" type="ORF">SAMN05216447_101185</name>
</gene>
<dbReference type="InterPro" id="IPR000305">
    <property type="entry name" value="GIY-YIG_endonuc"/>
</dbReference>
<dbReference type="InterPro" id="IPR035901">
    <property type="entry name" value="GIY-YIG_endonuc_sf"/>
</dbReference>
<dbReference type="CDD" id="cd10456">
    <property type="entry name" value="GIY-YIG_UPF0213"/>
    <property type="match status" value="1"/>
</dbReference>
<evidence type="ECO:0000256" key="1">
    <source>
        <dbReference type="ARBA" id="ARBA00007435"/>
    </source>
</evidence>
<evidence type="ECO:0000313" key="3">
    <source>
        <dbReference type="EMBL" id="SEH37722.1"/>
    </source>
</evidence>
<accession>A0A1H9N573</accession>
<organism evidence="4 5">
    <name type="scientific">Parafannyhessea umbonata</name>
    <dbReference type="NCBI Taxonomy" id="604330"/>
    <lineage>
        <taxon>Bacteria</taxon>
        <taxon>Bacillati</taxon>
        <taxon>Actinomycetota</taxon>
        <taxon>Coriobacteriia</taxon>
        <taxon>Coriobacteriales</taxon>
        <taxon>Atopobiaceae</taxon>
        <taxon>Parafannyhessea</taxon>
    </lineage>
</organism>
<dbReference type="EMBL" id="FNWT01000001">
    <property type="protein sequence ID" value="SEH37722.1"/>
    <property type="molecule type" value="Genomic_DNA"/>
</dbReference>